<comment type="caution">
    <text evidence="7">The sequence shown here is derived from an EMBL/GenBank/DDBJ whole genome shotgun (WGS) entry which is preliminary data.</text>
</comment>
<dbReference type="PANTHER" id="PTHR30349">
    <property type="entry name" value="PHAGE INTEGRASE-RELATED"/>
    <property type="match status" value="1"/>
</dbReference>
<dbReference type="GO" id="GO:0003677">
    <property type="term" value="F:DNA binding"/>
    <property type="evidence" value="ECO:0007669"/>
    <property type="project" value="UniProtKB-UniRule"/>
</dbReference>
<protein>
    <submittedName>
        <fullName evidence="7">Tyrosine recombinase XerC</fullName>
    </submittedName>
</protein>
<dbReference type="PROSITE" id="PS51900">
    <property type="entry name" value="CB"/>
    <property type="match status" value="1"/>
</dbReference>
<evidence type="ECO:0000256" key="2">
    <source>
        <dbReference type="ARBA" id="ARBA00023125"/>
    </source>
</evidence>
<dbReference type="SUPFAM" id="SSF56349">
    <property type="entry name" value="DNA breaking-rejoining enzymes"/>
    <property type="match status" value="1"/>
</dbReference>
<name>A0A4Q7DI58_9PROT</name>
<dbReference type="Pfam" id="PF02899">
    <property type="entry name" value="Phage_int_SAM_1"/>
    <property type="match status" value="1"/>
</dbReference>
<dbReference type="Proteomes" id="UP000293550">
    <property type="component" value="Unassembled WGS sequence"/>
</dbReference>
<keyword evidence="1" id="KW-0229">DNA integration</keyword>
<dbReference type="OrthoDB" id="9801717at2"/>
<keyword evidence="2 4" id="KW-0238">DNA-binding</keyword>
<keyword evidence="8" id="KW-1185">Reference proteome</keyword>
<evidence type="ECO:0000259" key="5">
    <source>
        <dbReference type="PROSITE" id="PS51898"/>
    </source>
</evidence>
<feature type="domain" description="Tyr recombinase" evidence="5">
    <location>
        <begin position="56"/>
        <end position="238"/>
    </location>
</feature>
<dbReference type="InterPro" id="IPR002104">
    <property type="entry name" value="Integrase_catalytic"/>
</dbReference>
<dbReference type="Gene3D" id="1.10.443.10">
    <property type="entry name" value="Intergrase catalytic core"/>
    <property type="match status" value="1"/>
</dbReference>
<dbReference type="GO" id="GO:0006310">
    <property type="term" value="P:DNA recombination"/>
    <property type="evidence" value="ECO:0007669"/>
    <property type="project" value="UniProtKB-KW"/>
</dbReference>
<dbReference type="Pfam" id="PF00589">
    <property type="entry name" value="Phage_integrase"/>
    <property type="match status" value="1"/>
</dbReference>
<proteinExistence type="predicted"/>
<dbReference type="PANTHER" id="PTHR30349:SF90">
    <property type="entry name" value="TYROSINE RECOMBINASE XERD"/>
    <property type="match status" value="1"/>
</dbReference>
<dbReference type="InterPro" id="IPR004107">
    <property type="entry name" value="Integrase_SAM-like_N"/>
</dbReference>
<dbReference type="GO" id="GO:0015074">
    <property type="term" value="P:DNA integration"/>
    <property type="evidence" value="ECO:0007669"/>
    <property type="project" value="UniProtKB-KW"/>
</dbReference>
<evidence type="ECO:0000313" key="7">
    <source>
        <dbReference type="EMBL" id="RZI45765.1"/>
    </source>
</evidence>
<evidence type="ECO:0000256" key="3">
    <source>
        <dbReference type="ARBA" id="ARBA00023172"/>
    </source>
</evidence>
<dbReference type="InterPro" id="IPR050090">
    <property type="entry name" value="Tyrosine_recombinase_XerCD"/>
</dbReference>
<feature type="domain" description="Core-binding (CB)" evidence="6">
    <location>
        <begin position="1"/>
        <end position="35"/>
    </location>
</feature>
<keyword evidence="3" id="KW-0233">DNA recombination</keyword>
<organism evidence="7 8">
    <name type="scientific">Candidatus Finniella inopinata</name>
    <dbReference type="NCBI Taxonomy" id="1696036"/>
    <lineage>
        <taxon>Bacteria</taxon>
        <taxon>Pseudomonadati</taxon>
        <taxon>Pseudomonadota</taxon>
        <taxon>Alphaproteobacteria</taxon>
        <taxon>Holosporales</taxon>
        <taxon>Candidatus Paracaedibacteraceae</taxon>
        <taxon>Candidatus Finniella</taxon>
    </lineage>
</organism>
<gene>
    <name evidence="7" type="ORF">EQU50_06090</name>
</gene>
<evidence type="ECO:0000256" key="1">
    <source>
        <dbReference type="ARBA" id="ARBA00022908"/>
    </source>
</evidence>
<evidence type="ECO:0000256" key="4">
    <source>
        <dbReference type="PROSITE-ProRule" id="PRU01248"/>
    </source>
</evidence>
<dbReference type="InterPro" id="IPR011010">
    <property type="entry name" value="DNA_brk_join_enz"/>
</dbReference>
<dbReference type="PROSITE" id="PS51898">
    <property type="entry name" value="TYR_RECOMBINASE"/>
    <property type="match status" value="1"/>
</dbReference>
<evidence type="ECO:0000259" key="6">
    <source>
        <dbReference type="PROSITE" id="PS51900"/>
    </source>
</evidence>
<dbReference type="AlphaFoldDB" id="A0A4Q7DI58"/>
<dbReference type="SUPFAM" id="SSF47823">
    <property type="entry name" value="lambda integrase-like, N-terminal domain"/>
    <property type="match status" value="1"/>
</dbReference>
<evidence type="ECO:0000313" key="8">
    <source>
        <dbReference type="Proteomes" id="UP000293550"/>
    </source>
</evidence>
<dbReference type="InterPro" id="IPR013762">
    <property type="entry name" value="Integrase-like_cat_sf"/>
</dbReference>
<sequence>MDLRAWLADRHHQNFHNRSTARSLSGVKSFFTYLQQENLLETHPLLTLKSPRLKKTLPRPLSIQQVMDLLDHIHQVSDKDWVGQRDKALFTLLYSAGLRISEALGLHYKDVSRTDYLVIHGKGEKFRKVPFLEKAKKELLHYCHLCPFVFTEETPLFLGVKGKRLTTGIADLQMRSYRHLVGLPDWATPHALRHSCATHLMESSSDLRGIQELLGHASLSTTQIYTDINQDYLMKAYKNAHPRK</sequence>
<reference evidence="7 8" key="1">
    <citation type="submission" date="2018-10" db="EMBL/GenBank/DDBJ databases">
        <title>An updated phylogeny of the Alphaproteobacteria reveals that the parasitic Rickettsiales and Holosporales have independent origins.</title>
        <authorList>
            <person name="Munoz-Gomez S.A."/>
            <person name="Hess S."/>
            <person name="Burger G."/>
            <person name="Lang B.F."/>
            <person name="Susko E."/>
            <person name="Slamovits C.H."/>
            <person name="Roger A.J."/>
        </authorList>
    </citation>
    <scope>NUCLEOTIDE SEQUENCE [LARGE SCALE GENOMIC DNA]</scope>
    <source>
        <strain evidence="7">HOLO01</strain>
    </source>
</reference>
<dbReference type="EMBL" id="SCFB01000007">
    <property type="protein sequence ID" value="RZI45765.1"/>
    <property type="molecule type" value="Genomic_DNA"/>
</dbReference>
<dbReference type="Gene3D" id="1.10.150.130">
    <property type="match status" value="1"/>
</dbReference>
<dbReference type="InterPro" id="IPR044068">
    <property type="entry name" value="CB"/>
</dbReference>
<accession>A0A4Q7DI58</accession>
<dbReference type="InterPro" id="IPR010998">
    <property type="entry name" value="Integrase_recombinase_N"/>
</dbReference>